<dbReference type="Gene3D" id="1.50.10.10">
    <property type="match status" value="1"/>
</dbReference>
<dbReference type="PIRSF" id="PIRSF007663">
    <property type="entry name" value="UCP007663"/>
    <property type="match status" value="1"/>
</dbReference>
<evidence type="ECO:0000259" key="2">
    <source>
        <dbReference type="Pfam" id="PF21307"/>
    </source>
</evidence>
<gene>
    <name evidence="4" type="ORF">Pmi06nite_37860</name>
</gene>
<dbReference type="Pfam" id="PF21307">
    <property type="entry name" value="Glyco_hydro_95_C"/>
    <property type="match status" value="1"/>
</dbReference>
<feature type="domain" description="Alpha fucosidase A-like C-terminal" evidence="2">
    <location>
        <begin position="734"/>
        <end position="794"/>
    </location>
</feature>
<keyword evidence="5" id="KW-1185">Reference proteome</keyword>
<organism evidence="4 5">
    <name type="scientific">Planotetraspora mira</name>
    <dbReference type="NCBI Taxonomy" id="58121"/>
    <lineage>
        <taxon>Bacteria</taxon>
        <taxon>Bacillati</taxon>
        <taxon>Actinomycetota</taxon>
        <taxon>Actinomycetes</taxon>
        <taxon>Streptosporangiales</taxon>
        <taxon>Streptosporangiaceae</taxon>
        <taxon>Planotetraspora</taxon>
    </lineage>
</organism>
<protein>
    <submittedName>
        <fullName evidence="4">Alpha/beta hydrolase</fullName>
    </submittedName>
</protein>
<dbReference type="InterPro" id="IPR049053">
    <property type="entry name" value="AFCA-like_C"/>
</dbReference>
<dbReference type="PANTHER" id="PTHR31084">
    <property type="entry name" value="ALPHA-L-FUCOSIDASE 2"/>
    <property type="match status" value="1"/>
</dbReference>
<reference evidence="4 5" key="1">
    <citation type="submission" date="2021-01" db="EMBL/GenBank/DDBJ databases">
        <title>Whole genome shotgun sequence of Planotetraspora mira NBRC 15435.</title>
        <authorList>
            <person name="Komaki H."/>
            <person name="Tamura T."/>
        </authorList>
    </citation>
    <scope>NUCLEOTIDE SEQUENCE [LARGE SCALE GENOMIC DNA]</scope>
    <source>
        <strain evidence="4 5">NBRC 15435</strain>
    </source>
</reference>
<evidence type="ECO:0000313" key="4">
    <source>
        <dbReference type="EMBL" id="GII30344.1"/>
    </source>
</evidence>
<proteinExistence type="predicted"/>
<evidence type="ECO:0000259" key="3">
    <source>
        <dbReference type="Pfam" id="PF22124"/>
    </source>
</evidence>
<name>A0A8J3TTR6_9ACTN</name>
<evidence type="ECO:0000313" key="5">
    <source>
        <dbReference type="Proteomes" id="UP000650628"/>
    </source>
</evidence>
<dbReference type="GO" id="GO:0005975">
    <property type="term" value="P:carbohydrate metabolic process"/>
    <property type="evidence" value="ECO:0007669"/>
    <property type="project" value="InterPro"/>
</dbReference>
<dbReference type="InterPro" id="IPR012341">
    <property type="entry name" value="6hp_glycosidase-like_sf"/>
</dbReference>
<dbReference type="InterPro" id="IPR054363">
    <property type="entry name" value="GH95_cat"/>
</dbReference>
<dbReference type="Pfam" id="PF22124">
    <property type="entry name" value="Glyco_hydro_95_cat"/>
    <property type="match status" value="1"/>
</dbReference>
<dbReference type="Pfam" id="PF14498">
    <property type="entry name" value="Glyco_hyd_65N_2"/>
    <property type="match status" value="1"/>
</dbReference>
<dbReference type="PANTHER" id="PTHR31084:SF0">
    <property type="entry name" value="ALPHA-L-FUCOSIDASE 2"/>
    <property type="match status" value="1"/>
</dbReference>
<dbReference type="EMBL" id="BOOO01000019">
    <property type="protein sequence ID" value="GII30344.1"/>
    <property type="molecule type" value="Genomic_DNA"/>
</dbReference>
<evidence type="ECO:0000259" key="1">
    <source>
        <dbReference type="Pfam" id="PF14498"/>
    </source>
</evidence>
<dbReference type="Proteomes" id="UP000650628">
    <property type="component" value="Unassembled WGS sequence"/>
</dbReference>
<dbReference type="AlphaFoldDB" id="A0A8J3TTR6"/>
<dbReference type="SUPFAM" id="SSF48208">
    <property type="entry name" value="Six-hairpin glycosidases"/>
    <property type="match status" value="1"/>
</dbReference>
<dbReference type="InterPro" id="IPR008928">
    <property type="entry name" value="6-hairpin_glycosidase_sf"/>
</dbReference>
<feature type="domain" description="Glycosyl hydrolase family 95 N-terminal" evidence="1">
    <location>
        <begin position="11"/>
        <end position="279"/>
    </location>
</feature>
<dbReference type="InterPro" id="IPR027414">
    <property type="entry name" value="GH95_N_dom"/>
</dbReference>
<sequence length="824" mass="88834">MAGDDLVLAWPRPASSWFEAAPVGNGRLGAMVFGGVRGSRLQINDSTVWSGRPKGPADALARVLASGAGPERLAEVRQAVRDEDHRRAEKLLMSFEGDYSQEYLPFVDLWMTLETGDPAGDSPGDSTGDSPGAEAAYLGRTLNLDDGVVSETLEVGGRSVRRRTWASRPARAVCVEVTVEGGTADMRLEMSSPLRGVHEAAGVSGLTLGVEVPVDGAPLHEPDVAEPLRYAAAPDDGYDPFAAAAVRIGTDGEASATDGVWSVRGMSRALIVLTSSTSAADYWANRADVVRSASREEHLARAVRDAEAAVAAGAAELLRAHRQDLRALLSAAGLTIGTRRTGTFDVEKEILGGTDEGLVATVMFQLGRYLLASASRPAAGPPANLQGLWNAELRPAWSSNYTININTQMNYWGAESAGLPECHEPLFDLIERLSQTGGRVSGELYGARGWVAHHNTDMWGWALPVGMGHGNPSWAIWMMGGVWLAHHLWEHFEFGQDLEFLRERGWPLLRGCAEFCLDWLVDGPDGWLDTIPSTSPENLFVSRQSTPESLSYSAAMDMALIRALFSDCLAAAEALGLDDPISGRIRTAMPRLRPPRIAPDGRLREWAEDLPEQDPHHRHLSFLAGVYPLGQIDPVETPDLAAAAVRSLDARGPGAMGWSWAWKIALRARLGDARTARDLFLEATRPYSDDPSVNVPADGSLWGGLLPNLFSTHPPFQIDGNYGITAALLEMVVQSHGGVIRILPAVPAAWADGAAWGVRCRGGWTVDLEWRRGELTSLTVRNSLPGTRTARVGHDGTTAELTLAGGEQVRLGTSLDIRERTPRR</sequence>
<keyword evidence="4" id="KW-0378">Hydrolase</keyword>
<accession>A0A8J3TTR6</accession>
<feature type="domain" description="Glycosyl hydrolase family 95 catalytic" evidence="3">
    <location>
        <begin position="315"/>
        <end position="731"/>
    </location>
</feature>
<dbReference type="InterPro" id="IPR016518">
    <property type="entry name" value="Alpha-L-fucosidase"/>
</dbReference>
<dbReference type="GO" id="GO:0004560">
    <property type="term" value="F:alpha-L-fucosidase activity"/>
    <property type="evidence" value="ECO:0007669"/>
    <property type="project" value="InterPro"/>
</dbReference>
<comment type="caution">
    <text evidence="4">The sequence shown here is derived from an EMBL/GenBank/DDBJ whole genome shotgun (WGS) entry which is preliminary data.</text>
</comment>